<dbReference type="SUPFAM" id="SSF57716">
    <property type="entry name" value="Glucocorticoid receptor-like (DNA-binding domain)"/>
    <property type="match status" value="1"/>
</dbReference>
<evidence type="ECO:0000256" key="1">
    <source>
        <dbReference type="ARBA" id="ARBA00022723"/>
    </source>
</evidence>
<accession>A0ABM1Y4P3</accession>
<evidence type="ECO:0000256" key="2">
    <source>
        <dbReference type="ARBA" id="ARBA00022771"/>
    </source>
</evidence>
<keyword evidence="3" id="KW-0862">Zinc</keyword>
<keyword evidence="4 5" id="KW-0238">DNA-binding</keyword>
<dbReference type="Proteomes" id="UP000069940">
    <property type="component" value="Unassembled WGS sequence"/>
</dbReference>
<dbReference type="SMART" id="SM00980">
    <property type="entry name" value="THAP"/>
    <property type="match status" value="1"/>
</dbReference>
<evidence type="ECO:0000313" key="8">
    <source>
        <dbReference type="Proteomes" id="UP000069940"/>
    </source>
</evidence>
<dbReference type="GeneID" id="134290184"/>
<protein>
    <recommendedName>
        <fullName evidence="6">THAP-type domain-containing protein</fullName>
    </recommendedName>
</protein>
<dbReference type="PROSITE" id="PS50950">
    <property type="entry name" value="ZF_THAP"/>
    <property type="match status" value="1"/>
</dbReference>
<keyword evidence="1" id="KW-0479">Metal-binding</keyword>
<dbReference type="InterPro" id="IPR006612">
    <property type="entry name" value="THAP_Znf"/>
</dbReference>
<evidence type="ECO:0000256" key="3">
    <source>
        <dbReference type="ARBA" id="ARBA00022833"/>
    </source>
</evidence>
<proteinExistence type="predicted"/>
<evidence type="ECO:0000256" key="5">
    <source>
        <dbReference type="PROSITE-ProRule" id="PRU00309"/>
    </source>
</evidence>
<organism evidence="7 8">
    <name type="scientific">Aedes albopictus</name>
    <name type="common">Asian tiger mosquito</name>
    <name type="synonym">Stegomyia albopicta</name>
    <dbReference type="NCBI Taxonomy" id="7160"/>
    <lineage>
        <taxon>Eukaryota</taxon>
        <taxon>Metazoa</taxon>
        <taxon>Ecdysozoa</taxon>
        <taxon>Arthropoda</taxon>
        <taxon>Hexapoda</taxon>
        <taxon>Insecta</taxon>
        <taxon>Pterygota</taxon>
        <taxon>Neoptera</taxon>
        <taxon>Endopterygota</taxon>
        <taxon>Diptera</taxon>
        <taxon>Nematocera</taxon>
        <taxon>Culicoidea</taxon>
        <taxon>Culicidae</taxon>
        <taxon>Culicinae</taxon>
        <taxon>Aedini</taxon>
        <taxon>Aedes</taxon>
        <taxon>Stegomyia</taxon>
    </lineage>
</organism>
<evidence type="ECO:0000259" key="6">
    <source>
        <dbReference type="PROSITE" id="PS50950"/>
    </source>
</evidence>
<evidence type="ECO:0000256" key="4">
    <source>
        <dbReference type="ARBA" id="ARBA00023125"/>
    </source>
</evidence>
<keyword evidence="2 5" id="KW-0863">Zinc-finger</keyword>
<name>A0ABM1Y4P3_AEDAL</name>
<dbReference type="RefSeq" id="XP_062713231.1">
    <property type="nucleotide sequence ID" value="XM_062857247.1"/>
</dbReference>
<evidence type="ECO:0000313" key="7">
    <source>
        <dbReference type="EnsemblMetazoa" id="AALFPA23_005697.P7304"/>
    </source>
</evidence>
<dbReference type="EnsemblMetazoa" id="AALFPA23_005697.R7304">
    <property type="protein sequence ID" value="AALFPA23_005697.P7304"/>
    <property type="gene ID" value="AALFPA23_005697"/>
</dbReference>
<reference evidence="7" key="2">
    <citation type="submission" date="2025-05" db="UniProtKB">
        <authorList>
            <consortium name="EnsemblMetazoa"/>
        </authorList>
    </citation>
    <scope>IDENTIFICATION</scope>
    <source>
        <strain evidence="7">Foshan</strain>
    </source>
</reference>
<reference evidence="8" key="1">
    <citation type="journal article" date="2015" name="Proc. Natl. Acad. Sci. U.S.A.">
        <title>Genome sequence of the Asian Tiger mosquito, Aedes albopictus, reveals insights into its biology, genetics, and evolution.</title>
        <authorList>
            <person name="Chen X.G."/>
            <person name="Jiang X."/>
            <person name="Gu J."/>
            <person name="Xu M."/>
            <person name="Wu Y."/>
            <person name="Deng Y."/>
            <person name="Zhang C."/>
            <person name="Bonizzoni M."/>
            <person name="Dermauw W."/>
            <person name="Vontas J."/>
            <person name="Armbruster P."/>
            <person name="Huang X."/>
            <person name="Yang Y."/>
            <person name="Zhang H."/>
            <person name="He W."/>
            <person name="Peng H."/>
            <person name="Liu Y."/>
            <person name="Wu K."/>
            <person name="Chen J."/>
            <person name="Lirakis M."/>
            <person name="Topalis P."/>
            <person name="Van Leeuwen T."/>
            <person name="Hall A.B."/>
            <person name="Jiang X."/>
            <person name="Thorpe C."/>
            <person name="Mueller R.L."/>
            <person name="Sun C."/>
            <person name="Waterhouse R.M."/>
            <person name="Yan G."/>
            <person name="Tu Z.J."/>
            <person name="Fang X."/>
            <person name="James A.A."/>
        </authorList>
    </citation>
    <scope>NUCLEOTIDE SEQUENCE [LARGE SCALE GENOMIC DNA]</scope>
    <source>
        <strain evidence="8">Foshan</strain>
    </source>
</reference>
<dbReference type="Pfam" id="PF05485">
    <property type="entry name" value="THAP"/>
    <property type="match status" value="1"/>
</dbReference>
<sequence length="251" mass="28010">MQKAEKTDNRQCCVLNCGASRTAGASLFSVPFVSFTLPEKTLFRRLKWIEVLQNVADIDINSKRKYVCSKHFIKGKPANLLDRSNPDWIPSINLGDSIEAPVDRKAPPIVEFECHEMVDYAYASGYNVIGEKISFNDTGATTEMNEYRNDSTDLGIILDETEPEKPDCHIPVESDEFDAALICDSETNDHVNYMSGSSVLGINSDDVELENPAYLIPFGSDDFDENLTSEAGELFIYLVIILPTVHRGKQT</sequence>
<feature type="domain" description="THAP-type" evidence="6">
    <location>
        <begin position="7"/>
        <end position="93"/>
    </location>
</feature>
<keyword evidence="8" id="KW-1185">Reference proteome</keyword>